<dbReference type="InterPro" id="IPR004017">
    <property type="entry name" value="Cys_rich_dom"/>
</dbReference>
<reference evidence="2" key="1">
    <citation type="submission" date="2014-07" db="EMBL/GenBank/DDBJ databases">
        <authorList>
            <person name="Hornung V.Bastian."/>
        </authorList>
    </citation>
    <scope>NUCLEOTIDE SEQUENCE</scope>
    <source>
        <strain evidence="2">PCE-S</strain>
    </source>
</reference>
<proteinExistence type="predicted"/>
<dbReference type="PATRIC" id="fig|49338.4.peg.2083"/>
<protein>
    <submittedName>
        <fullName evidence="2">Cysteine-rich domain protein</fullName>
    </submittedName>
    <submittedName>
        <fullName evidence="3">Fe-S oxidoreductase</fullName>
    </submittedName>
</protein>
<organism evidence="2">
    <name type="scientific">Desulfitobacterium hafniense</name>
    <name type="common">Desulfitobacterium frappieri</name>
    <dbReference type="NCBI Taxonomy" id="49338"/>
    <lineage>
        <taxon>Bacteria</taxon>
        <taxon>Bacillati</taxon>
        <taxon>Bacillota</taxon>
        <taxon>Clostridia</taxon>
        <taxon>Eubacteriales</taxon>
        <taxon>Desulfitobacteriaceae</taxon>
        <taxon>Desulfitobacterium</taxon>
    </lineage>
</organism>
<dbReference type="EMBL" id="LK996017">
    <property type="protein sequence ID" value="CDX01821.1"/>
    <property type="molecule type" value="Genomic_DNA"/>
</dbReference>
<gene>
    <name evidence="3" type="ORF">AT727_06340</name>
    <name evidence="2" type="ORF">DPCES_1934</name>
</gene>
<evidence type="ECO:0000313" key="4">
    <source>
        <dbReference type="Proteomes" id="UP000054623"/>
    </source>
</evidence>
<dbReference type="PANTHER" id="PTHR43255:SF2">
    <property type="entry name" value="HETERODISULFIDE REDUCTASE RELATED PROTEIN"/>
    <property type="match status" value="1"/>
</dbReference>
<name>A0A098B1S9_DESHA</name>
<dbReference type="EMBL" id="LOCK01000028">
    <property type="protein sequence ID" value="KTE91208.1"/>
    <property type="molecule type" value="Genomic_DNA"/>
</dbReference>
<evidence type="ECO:0000259" key="1">
    <source>
        <dbReference type="Pfam" id="PF02754"/>
    </source>
</evidence>
<evidence type="ECO:0000313" key="2">
    <source>
        <dbReference type="EMBL" id="CDX01821.1"/>
    </source>
</evidence>
<dbReference type="RefSeq" id="WP_005812204.1">
    <property type="nucleotide sequence ID" value="NZ_CABKQQ010000036.1"/>
</dbReference>
<sequence length="339" mass="37727">MIVATNPIEMPTTVERKMPPVLELIRGNIVKYGNPLALKGSEVSSWAKELKLPKTGNLLFYTGGEYQLLPYIDSLVKTMTVMDPNSAGFSMLMGVRNIVEKTGIAPEKIYASVLASDKERFNQVSLKAARILQSLGYDLCYSGDEELYSGALLYELGYWDDFAAYAQKVTKVLKGTQAKTIVCLSPHAAEVIKIMYPKFGVHHDLEVKTFVELVWEQRHKLPKIAAQQSVVIHDSCRLARDLGVTEEIREILDAMGVEFKEPMRNRAWTTCCGGPNKFMFPELSHTIAERRVGELQDTGADLILTSCPYCLSSLQGAIAKKDQHGIADLIEFLYKGIVG</sequence>
<reference evidence="3 4" key="2">
    <citation type="submission" date="2015-12" db="EMBL/GenBank/DDBJ databases">
        <title>Draft Genome Sequence of Desulfitobacterium hafniense Strain DH, a Sulfate-reducing Bacterium Isolated from Paddy Soils.</title>
        <authorList>
            <person name="Bao P."/>
            <person name="Zhang X."/>
            <person name="Li G."/>
        </authorList>
    </citation>
    <scope>NUCLEOTIDE SEQUENCE [LARGE SCALE GENOMIC DNA]</scope>
    <source>
        <strain evidence="3 4">DH</strain>
    </source>
</reference>
<dbReference type="Pfam" id="PF02754">
    <property type="entry name" value="CCG"/>
    <property type="match status" value="1"/>
</dbReference>
<dbReference type="InterPro" id="IPR051460">
    <property type="entry name" value="HdrC_iron-sulfur_subunit"/>
</dbReference>
<dbReference type="GO" id="GO:0016491">
    <property type="term" value="F:oxidoreductase activity"/>
    <property type="evidence" value="ECO:0007669"/>
    <property type="project" value="UniProtKB-ARBA"/>
</dbReference>
<dbReference type="OrthoDB" id="5412852at2"/>
<feature type="domain" description="Cysteine-rich" evidence="1">
    <location>
        <begin position="230"/>
        <end position="314"/>
    </location>
</feature>
<dbReference type="GO" id="GO:0005886">
    <property type="term" value="C:plasma membrane"/>
    <property type="evidence" value="ECO:0007669"/>
    <property type="project" value="TreeGrafter"/>
</dbReference>
<dbReference type="AlphaFoldDB" id="A0A098B1S9"/>
<evidence type="ECO:0000313" key="3">
    <source>
        <dbReference type="EMBL" id="KTE91208.1"/>
    </source>
</evidence>
<dbReference type="PANTHER" id="PTHR43255">
    <property type="entry name" value="IRON-SULFUR-BINDING OXIDOREDUCTASE FADF-RELATED-RELATED"/>
    <property type="match status" value="1"/>
</dbReference>
<accession>A0A098B1S9</accession>
<dbReference type="Proteomes" id="UP000054623">
    <property type="component" value="Unassembled WGS sequence"/>
</dbReference>